<evidence type="ECO:0000256" key="1">
    <source>
        <dbReference type="SAM" id="MobiDB-lite"/>
    </source>
</evidence>
<evidence type="ECO:0000313" key="4">
    <source>
        <dbReference type="Proteomes" id="UP000235371"/>
    </source>
</evidence>
<proteinExistence type="predicted"/>
<dbReference type="Proteomes" id="UP000235371">
    <property type="component" value="Unassembled WGS sequence"/>
</dbReference>
<keyword evidence="4" id="KW-1185">Reference proteome</keyword>
<evidence type="ECO:0000259" key="2">
    <source>
        <dbReference type="Pfam" id="PF01926"/>
    </source>
</evidence>
<dbReference type="GO" id="GO:0005525">
    <property type="term" value="F:GTP binding"/>
    <property type="evidence" value="ECO:0007669"/>
    <property type="project" value="InterPro"/>
</dbReference>
<dbReference type="EMBL" id="KZ613740">
    <property type="protein sequence ID" value="PMD67684.1"/>
    <property type="molecule type" value="Genomic_DNA"/>
</dbReference>
<dbReference type="GeneID" id="36587098"/>
<sequence>MSLLKRAFQRRSTLVPNSGSPTFRGGRDPGPNDVFIAVMGVTGSGKSSFISKCSGQPVKIGHSLEACTSTVGVYAYELAPDCTVYLIDTPGFDDTNKNDTEVLREIAMWLGASYRDGILLSGIIYLHRVTDVRMQGSAIRNLLMFKQLCGRDALKKVILVTTMWDRVLSEEGNNREKELKETPDFWGKMLINGSSCHRYHNTEASARDIVHRLANHNAQVTLDLQRQLVVEQRTLDQTSAGRELQGELLKEKTKWAKERRQIEEQMKEAIKQRDREAEKIMREERDKYTRMIKKVENDTGTLRYNMENLLAERDQRVARMEKQIQKQEAAHEDELRRLNDRQLRLEREKVELEKKREQEDQARRQREKQSPQQPTRQVQNRKPTNTSFCPPYSVAMRGNQYVCSSKKQLQRNVTYPSNRAGSAWLEFVTLGTDGTWIARYSNDSWYKSLDIAPEYPHLSAKIGSHGLNNLELCALGPGQTYFARWRDSTTSWWASEDARNALSKADNNANNTKVFAMAFGYGGSYIISYGSASKTFQDDLGYIPKLNGWYPTLSRLINENKSMTILAIALNPHNTTDYIIIWKLNDNRHRMNWLSSHNNGLESIRSWWDKS</sequence>
<dbReference type="RefSeq" id="XP_024744588.1">
    <property type="nucleotide sequence ID" value="XM_024879021.1"/>
</dbReference>
<accession>A0A2J6TXD0</accession>
<feature type="compositionally biased region" description="Polar residues" evidence="1">
    <location>
        <begin position="370"/>
        <end position="388"/>
    </location>
</feature>
<gene>
    <name evidence="3" type="ORF">K444DRAFT_606584</name>
</gene>
<keyword evidence="3" id="KW-0378">Hydrolase</keyword>
<feature type="compositionally biased region" description="Basic and acidic residues" evidence="1">
    <location>
        <begin position="352"/>
        <end position="369"/>
    </location>
</feature>
<dbReference type="Pfam" id="PF01926">
    <property type="entry name" value="MMR_HSR1"/>
    <property type="match status" value="1"/>
</dbReference>
<dbReference type="InterPro" id="IPR006073">
    <property type="entry name" value="GTP-bd"/>
</dbReference>
<dbReference type="AlphaFoldDB" id="A0A2J6TXD0"/>
<evidence type="ECO:0000313" key="3">
    <source>
        <dbReference type="EMBL" id="PMD67684.1"/>
    </source>
</evidence>
<dbReference type="Gene3D" id="3.40.50.300">
    <property type="entry name" value="P-loop containing nucleotide triphosphate hydrolases"/>
    <property type="match status" value="1"/>
</dbReference>
<reference evidence="3 4" key="1">
    <citation type="submission" date="2016-04" db="EMBL/GenBank/DDBJ databases">
        <title>A degradative enzymes factory behind the ericoid mycorrhizal symbiosis.</title>
        <authorList>
            <consortium name="DOE Joint Genome Institute"/>
            <person name="Martino E."/>
            <person name="Morin E."/>
            <person name="Grelet G."/>
            <person name="Kuo A."/>
            <person name="Kohler A."/>
            <person name="Daghino S."/>
            <person name="Barry K."/>
            <person name="Choi C."/>
            <person name="Cichocki N."/>
            <person name="Clum A."/>
            <person name="Copeland A."/>
            <person name="Hainaut M."/>
            <person name="Haridas S."/>
            <person name="Labutti K."/>
            <person name="Lindquist E."/>
            <person name="Lipzen A."/>
            <person name="Khouja H.-R."/>
            <person name="Murat C."/>
            <person name="Ohm R."/>
            <person name="Olson A."/>
            <person name="Spatafora J."/>
            <person name="Veneault-Fourrey C."/>
            <person name="Henrissat B."/>
            <person name="Grigoriev I."/>
            <person name="Martin F."/>
            <person name="Perotto S."/>
        </authorList>
    </citation>
    <scope>NUCLEOTIDE SEQUENCE [LARGE SCALE GENOMIC DNA]</scope>
    <source>
        <strain evidence="3 4">E</strain>
    </source>
</reference>
<dbReference type="GO" id="GO:0016787">
    <property type="term" value="F:hydrolase activity"/>
    <property type="evidence" value="ECO:0007669"/>
    <property type="project" value="UniProtKB-KW"/>
</dbReference>
<name>A0A2J6TXD0_9HELO</name>
<protein>
    <submittedName>
        <fullName evidence="3">P-loop containing nucleoside triphosphate hydrolase protein</fullName>
    </submittedName>
</protein>
<dbReference type="CDD" id="cd00882">
    <property type="entry name" value="Ras_like_GTPase"/>
    <property type="match status" value="1"/>
</dbReference>
<feature type="region of interest" description="Disordered" evidence="1">
    <location>
        <begin position="352"/>
        <end position="388"/>
    </location>
</feature>
<dbReference type="InterPro" id="IPR027417">
    <property type="entry name" value="P-loop_NTPase"/>
</dbReference>
<feature type="domain" description="G" evidence="2">
    <location>
        <begin position="36"/>
        <end position="101"/>
    </location>
</feature>
<dbReference type="InParanoid" id="A0A2J6TXD0"/>
<dbReference type="SUPFAM" id="SSF52540">
    <property type="entry name" value="P-loop containing nucleoside triphosphate hydrolases"/>
    <property type="match status" value="1"/>
</dbReference>
<dbReference type="OrthoDB" id="8954335at2759"/>
<organism evidence="3 4">
    <name type="scientific">Hyaloscypha bicolor E</name>
    <dbReference type="NCBI Taxonomy" id="1095630"/>
    <lineage>
        <taxon>Eukaryota</taxon>
        <taxon>Fungi</taxon>
        <taxon>Dikarya</taxon>
        <taxon>Ascomycota</taxon>
        <taxon>Pezizomycotina</taxon>
        <taxon>Leotiomycetes</taxon>
        <taxon>Helotiales</taxon>
        <taxon>Hyaloscyphaceae</taxon>
        <taxon>Hyaloscypha</taxon>
        <taxon>Hyaloscypha bicolor</taxon>
    </lineage>
</organism>